<evidence type="ECO:0000256" key="5">
    <source>
        <dbReference type="ARBA" id="ARBA00022989"/>
    </source>
</evidence>
<dbReference type="PANTHER" id="PTHR30489">
    <property type="entry name" value="LIPOPROTEIN-RELEASING SYSTEM TRANSMEMBRANE PROTEIN LOLE"/>
    <property type="match status" value="1"/>
</dbReference>
<evidence type="ECO:0000256" key="2">
    <source>
        <dbReference type="ARBA" id="ARBA00005236"/>
    </source>
</evidence>
<keyword evidence="10" id="KW-1185">Reference proteome</keyword>
<dbReference type="EMBL" id="JAVDRP010000025">
    <property type="protein sequence ID" value="MDR6412828.1"/>
    <property type="molecule type" value="Genomic_DNA"/>
</dbReference>
<accession>A0ABU1M1G2</accession>
<organism evidence="9 10">
    <name type="scientific">Paraburkholderia terricola</name>
    <dbReference type="NCBI Taxonomy" id="169427"/>
    <lineage>
        <taxon>Bacteria</taxon>
        <taxon>Pseudomonadati</taxon>
        <taxon>Pseudomonadota</taxon>
        <taxon>Betaproteobacteria</taxon>
        <taxon>Burkholderiales</taxon>
        <taxon>Burkholderiaceae</taxon>
        <taxon>Paraburkholderia</taxon>
    </lineage>
</organism>
<feature type="transmembrane region" description="Helical" evidence="7">
    <location>
        <begin position="20"/>
        <end position="39"/>
    </location>
</feature>
<name>A0ABU1M1G2_9BURK</name>
<comment type="caution">
    <text evidence="9">The sequence shown here is derived from an EMBL/GenBank/DDBJ whole genome shotgun (WGS) entry which is preliminary data.</text>
</comment>
<evidence type="ECO:0000256" key="3">
    <source>
        <dbReference type="ARBA" id="ARBA00022475"/>
    </source>
</evidence>
<evidence type="ECO:0000256" key="1">
    <source>
        <dbReference type="ARBA" id="ARBA00004651"/>
    </source>
</evidence>
<evidence type="ECO:0000256" key="4">
    <source>
        <dbReference type="ARBA" id="ARBA00022692"/>
    </source>
</evidence>
<dbReference type="InterPro" id="IPR003838">
    <property type="entry name" value="ABC3_permease_C"/>
</dbReference>
<feature type="transmembrane region" description="Helical" evidence="7">
    <location>
        <begin position="330"/>
        <end position="359"/>
    </location>
</feature>
<gene>
    <name evidence="9" type="ORF">J2804_006264</name>
</gene>
<keyword evidence="5 7" id="KW-1133">Transmembrane helix</keyword>
<comment type="subcellular location">
    <subcellularLocation>
        <location evidence="1">Cell membrane</location>
        <topology evidence="1">Multi-pass membrane protein</topology>
    </subcellularLocation>
</comment>
<dbReference type="InterPro" id="IPR051447">
    <property type="entry name" value="Lipoprotein-release_system"/>
</dbReference>
<dbReference type="Pfam" id="PF02687">
    <property type="entry name" value="FtsX"/>
    <property type="match status" value="1"/>
</dbReference>
<dbReference type="PANTHER" id="PTHR30489:SF0">
    <property type="entry name" value="LIPOPROTEIN-RELEASING SYSTEM TRANSMEMBRANE PROTEIN LOLE"/>
    <property type="match status" value="1"/>
</dbReference>
<proteinExistence type="inferred from homology"/>
<keyword evidence="6 7" id="KW-0472">Membrane</keyword>
<keyword evidence="4 7" id="KW-0812">Transmembrane</keyword>
<evidence type="ECO:0000256" key="6">
    <source>
        <dbReference type="ARBA" id="ARBA00023136"/>
    </source>
</evidence>
<sequence>MTNTLKLAARNVLRNRRRSLTTIMAMVLGMTAILLFGGYRQSISYGLLTAYVQRGGHLQVQHRDYYLYGSGNPTAYGMDDYKVLIDRLRSDPVLTPMLNEVTPVLQFNGIGGNFARGVSRTVLASGVVPEDQNVMRLWNEFGTSSAAKPVALTGAVENATVIGTGLARTLQLCGPLHVVNCIDAAPPVAADAASAPAMPDDLAALVLPEGSGGKAAAASTAINTQVELLVANPNGAPNIAALTAIKAEDVGVKEIDDVFMSMRLSQAQTLLYGRSPPRVTAVQIQLHHTADMPAAQARIQEILGGDLRFADFEVLDFRELNPSFGQINAMFGAVFASVSLLISVIVLFTVSNTMSMVVLERTSEIGTLRAIGQRRGGIRGLFLCEGMLMGAISAAVGTTLALLLAAAINHSGLSWMPPGRVDPVRVVVRLWGEGRLILSAALGLLFVAALSAWLPAKRGARLNIVDALRHV</sequence>
<keyword evidence="3" id="KW-1003">Cell membrane</keyword>
<evidence type="ECO:0000259" key="8">
    <source>
        <dbReference type="Pfam" id="PF02687"/>
    </source>
</evidence>
<comment type="similarity">
    <text evidence="2">Belongs to the ABC-4 integral membrane protein family. LolC/E subfamily.</text>
</comment>
<dbReference type="Proteomes" id="UP001264340">
    <property type="component" value="Unassembled WGS sequence"/>
</dbReference>
<evidence type="ECO:0000313" key="9">
    <source>
        <dbReference type="EMBL" id="MDR6412828.1"/>
    </source>
</evidence>
<evidence type="ECO:0000256" key="7">
    <source>
        <dbReference type="SAM" id="Phobius"/>
    </source>
</evidence>
<protein>
    <submittedName>
        <fullName evidence="9">ABC transport system permease protein</fullName>
    </submittedName>
</protein>
<dbReference type="RefSeq" id="WP_310127135.1">
    <property type="nucleotide sequence ID" value="NZ_JAVDQV010000021.1"/>
</dbReference>
<feature type="transmembrane region" description="Helical" evidence="7">
    <location>
        <begin position="436"/>
        <end position="454"/>
    </location>
</feature>
<feature type="transmembrane region" description="Helical" evidence="7">
    <location>
        <begin position="380"/>
        <end position="408"/>
    </location>
</feature>
<evidence type="ECO:0000313" key="10">
    <source>
        <dbReference type="Proteomes" id="UP001264340"/>
    </source>
</evidence>
<reference evidence="9 10" key="1">
    <citation type="submission" date="2023-07" db="EMBL/GenBank/DDBJ databases">
        <title>Sorghum-associated microbial communities from plants grown in Nebraska, USA.</title>
        <authorList>
            <person name="Schachtman D."/>
        </authorList>
    </citation>
    <scope>NUCLEOTIDE SEQUENCE [LARGE SCALE GENOMIC DNA]</scope>
    <source>
        <strain evidence="9 10">DS1316</strain>
    </source>
</reference>
<feature type="domain" description="ABC3 transporter permease C-terminal" evidence="8">
    <location>
        <begin position="337"/>
        <end position="464"/>
    </location>
</feature>